<evidence type="ECO:0000256" key="2">
    <source>
        <dbReference type="ARBA" id="ARBA00022448"/>
    </source>
</evidence>
<dbReference type="PANTHER" id="PTHR43005:SF1">
    <property type="entry name" value="SPERMIDINE_PUTRESCINE TRANSPORT SYSTEM PERMEASE PROTEIN"/>
    <property type="match status" value="1"/>
</dbReference>
<keyword evidence="4 7" id="KW-0812">Transmembrane</keyword>
<comment type="subcellular location">
    <subcellularLocation>
        <location evidence="1 7">Cell membrane</location>
        <topology evidence="1 7">Multi-pass membrane protein</topology>
    </subcellularLocation>
</comment>
<feature type="domain" description="ABC transmembrane type-1" evidence="9">
    <location>
        <begin position="89"/>
        <end position="298"/>
    </location>
</feature>
<evidence type="ECO:0000259" key="9">
    <source>
        <dbReference type="PROSITE" id="PS50928"/>
    </source>
</evidence>
<evidence type="ECO:0000256" key="3">
    <source>
        <dbReference type="ARBA" id="ARBA00022475"/>
    </source>
</evidence>
<dbReference type="Gene3D" id="1.10.3720.10">
    <property type="entry name" value="MetI-like"/>
    <property type="match status" value="1"/>
</dbReference>
<comment type="caution">
    <text evidence="10">The sequence shown here is derived from an EMBL/GenBank/DDBJ whole genome shotgun (WGS) entry which is preliminary data.</text>
</comment>
<dbReference type="InterPro" id="IPR035906">
    <property type="entry name" value="MetI-like_sf"/>
</dbReference>
<evidence type="ECO:0000256" key="8">
    <source>
        <dbReference type="SAM" id="MobiDB-lite"/>
    </source>
</evidence>
<keyword evidence="11" id="KW-1185">Reference proteome</keyword>
<dbReference type="SUPFAM" id="SSF161098">
    <property type="entry name" value="MetI-like"/>
    <property type="match status" value="1"/>
</dbReference>
<name>A0ABV5XZR0_ARTRM</name>
<feature type="transmembrane region" description="Helical" evidence="7">
    <location>
        <begin position="277"/>
        <end position="299"/>
    </location>
</feature>
<dbReference type="PANTHER" id="PTHR43005">
    <property type="entry name" value="BLR7065 PROTEIN"/>
    <property type="match status" value="1"/>
</dbReference>
<dbReference type="Pfam" id="PF00528">
    <property type="entry name" value="BPD_transp_1"/>
    <property type="match status" value="1"/>
</dbReference>
<feature type="region of interest" description="Disordered" evidence="8">
    <location>
        <begin position="1"/>
        <end position="25"/>
    </location>
</feature>
<dbReference type="InterPro" id="IPR000515">
    <property type="entry name" value="MetI-like"/>
</dbReference>
<dbReference type="Proteomes" id="UP001589702">
    <property type="component" value="Unassembled WGS sequence"/>
</dbReference>
<evidence type="ECO:0000256" key="5">
    <source>
        <dbReference type="ARBA" id="ARBA00022989"/>
    </source>
</evidence>
<organism evidence="10 11">
    <name type="scientific">Arthrobacter ramosus</name>
    <dbReference type="NCBI Taxonomy" id="1672"/>
    <lineage>
        <taxon>Bacteria</taxon>
        <taxon>Bacillati</taxon>
        <taxon>Actinomycetota</taxon>
        <taxon>Actinomycetes</taxon>
        <taxon>Micrococcales</taxon>
        <taxon>Micrococcaceae</taxon>
        <taxon>Arthrobacter</taxon>
    </lineage>
</organism>
<reference evidence="10 11" key="1">
    <citation type="submission" date="2024-09" db="EMBL/GenBank/DDBJ databases">
        <authorList>
            <person name="Sun Q."/>
            <person name="Mori K."/>
        </authorList>
    </citation>
    <scope>NUCLEOTIDE SEQUENCE [LARGE SCALE GENOMIC DNA]</scope>
    <source>
        <strain evidence="10 11">JCM 1334</strain>
    </source>
</reference>
<sequence length="307" mass="33008">MTAPSSLTTRPTIEGRKGSRRRRPANRGPARWILSAPLLVFLALFVAFPIVYGVQSALTSKTLLDPTPTWVGLGNFGAVLTDAGFWHSALFTLLYTVVVTGFELAFGFGLALLFDKDFPGKKFLLSAVILPIMIAPALMGIMFRLLLNSNIGLLPGFLHSIGVDVPLLGAGTVVPMLMGLDVLQWTPFTFLLFHAALQSVPGELHEAAQLDRANYPRFVVSILIPLMVPTIFIAGFLRAIDAFRTFDTINVLTSGGPGDNTTTLSIYIYKILSAGNFGTASAAALIVALIMLPLVPVVVRRITRGAV</sequence>
<dbReference type="EMBL" id="JBHMBC010000018">
    <property type="protein sequence ID" value="MFB9820224.1"/>
    <property type="molecule type" value="Genomic_DNA"/>
</dbReference>
<evidence type="ECO:0000313" key="10">
    <source>
        <dbReference type="EMBL" id="MFB9820224.1"/>
    </source>
</evidence>
<proteinExistence type="inferred from homology"/>
<protein>
    <submittedName>
        <fullName evidence="10">Carbohydrate ABC transporter permease</fullName>
    </submittedName>
</protein>
<dbReference type="CDD" id="cd06261">
    <property type="entry name" value="TM_PBP2"/>
    <property type="match status" value="1"/>
</dbReference>
<accession>A0ABV5XZR0</accession>
<keyword evidence="3" id="KW-1003">Cell membrane</keyword>
<feature type="transmembrane region" description="Helical" evidence="7">
    <location>
        <begin position="89"/>
        <end position="114"/>
    </location>
</feature>
<feature type="transmembrane region" description="Helical" evidence="7">
    <location>
        <begin position="30"/>
        <end position="52"/>
    </location>
</feature>
<evidence type="ECO:0000256" key="4">
    <source>
        <dbReference type="ARBA" id="ARBA00022692"/>
    </source>
</evidence>
<comment type="similarity">
    <text evidence="7">Belongs to the binding-protein-dependent transport system permease family.</text>
</comment>
<evidence type="ECO:0000256" key="7">
    <source>
        <dbReference type="RuleBase" id="RU363032"/>
    </source>
</evidence>
<evidence type="ECO:0000256" key="1">
    <source>
        <dbReference type="ARBA" id="ARBA00004651"/>
    </source>
</evidence>
<feature type="compositionally biased region" description="Polar residues" evidence="8">
    <location>
        <begin position="1"/>
        <end position="11"/>
    </location>
</feature>
<feature type="transmembrane region" description="Helical" evidence="7">
    <location>
        <begin position="167"/>
        <end position="197"/>
    </location>
</feature>
<dbReference type="PROSITE" id="PS50928">
    <property type="entry name" value="ABC_TM1"/>
    <property type="match status" value="1"/>
</dbReference>
<feature type="transmembrane region" description="Helical" evidence="7">
    <location>
        <begin position="123"/>
        <end position="147"/>
    </location>
</feature>
<gene>
    <name evidence="10" type="ORF">ACFFP1_12035</name>
</gene>
<keyword evidence="2 7" id="KW-0813">Transport</keyword>
<feature type="transmembrane region" description="Helical" evidence="7">
    <location>
        <begin position="218"/>
        <end position="240"/>
    </location>
</feature>
<evidence type="ECO:0000256" key="6">
    <source>
        <dbReference type="ARBA" id="ARBA00023136"/>
    </source>
</evidence>
<keyword evidence="5 7" id="KW-1133">Transmembrane helix</keyword>
<dbReference type="RefSeq" id="WP_234750718.1">
    <property type="nucleotide sequence ID" value="NZ_BAAAWN010000001.1"/>
</dbReference>
<evidence type="ECO:0000313" key="11">
    <source>
        <dbReference type="Proteomes" id="UP001589702"/>
    </source>
</evidence>
<keyword evidence="6 7" id="KW-0472">Membrane</keyword>